<dbReference type="PANTHER" id="PTHR43471">
    <property type="entry name" value="ABC TRANSPORTER PERMEASE"/>
    <property type="match status" value="1"/>
</dbReference>
<protein>
    <submittedName>
        <fullName evidence="7">ABC transporter permease</fullName>
    </submittedName>
</protein>
<name>A0AAW9ADL9_9BACL</name>
<keyword evidence="2 5" id="KW-0812">Transmembrane</keyword>
<dbReference type="GO" id="GO:0016020">
    <property type="term" value="C:membrane"/>
    <property type="evidence" value="ECO:0007669"/>
    <property type="project" value="UniProtKB-SubCell"/>
</dbReference>
<dbReference type="EMBL" id="JAUBDJ010000011">
    <property type="protein sequence ID" value="MDW0118294.1"/>
    <property type="molecule type" value="Genomic_DNA"/>
</dbReference>
<evidence type="ECO:0000313" key="7">
    <source>
        <dbReference type="EMBL" id="MDW0118294.1"/>
    </source>
</evidence>
<evidence type="ECO:0000256" key="4">
    <source>
        <dbReference type="ARBA" id="ARBA00023136"/>
    </source>
</evidence>
<feature type="transmembrane region" description="Helical" evidence="5">
    <location>
        <begin position="270"/>
        <end position="295"/>
    </location>
</feature>
<feature type="transmembrane region" description="Helical" evidence="5">
    <location>
        <begin position="235"/>
        <end position="258"/>
    </location>
</feature>
<gene>
    <name evidence="7" type="ORF">QTL97_15275</name>
</gene>
<dbReference type="GO" id="GO:0140359">
    <property type="term" value="F:ABC-type transporter activity"/>
    <property type="evidence" value="ECO:0007669"/>
    <property type="project" value="InterPro"/>
</dbReference>
<dbReference type="InterPro" id="IPR013525">
    <property type="entry name" value="ABC2_TM"/>
</dbReference>
<evidence type="ECO:0000259" key="6">
    <source>
        <dbReference type="Pfam" id="PF12698"/>
    </source>
</evidence>
<keyword evidence="8" id="KW-1185">Reference proteome</keyword>
<feature type="transmembrane region" description="Helical" evidence="5">
    <location>
        <begin position="359"/>
        <end position="379"/>
    </location>
</feature>
<comment type="subcellular location">
    <subcellularLocation>
        <location evidence="1">Membrane</location>
        <topology evidence="1">Multi-pass membrane protein</topology>
    </subcellularLocation>
</comment>
<feature type="transmembrane region" description="Helical" evidence="5">
    <location>
        <begin position="307"/>
        <end position="327"/>
    </location>
</feature>
<evidence type="ECO:0000256" key="2">
    <source>
        <dbReference type="ARBA" id="ARBA00022692"/>
    </source>
</evidence>
<dbReference type="Proteomes" id="UP001271648">
    <property type="component" value="Unassembled WGS sequence"/>
</dbReference>
<feature type="transmembrane region" description="Helical" evidence="5">
    <location>
        <begin position="21"/>
        <end position="42"/>
    </location>
</feature>
<keyword evidence="3 5" id="KW-1133">Transmembrane helix</keyword>
<accession>A0AAW9ADL9</accession>
<evidence type="ECO:0000256" key="3">
    <source>
        <dbReference type="ARBA" id="ARBA00022989"/>
    </source>
</evidence>
<dbReference type="Pfam" id="PF12698">
    <property type="entry name" value="ABC2_membrane_3"/>
    <property type="match status" value="1"/>
</dbReference>
<dbReference type="RefSeq" id="WP_317941176.1">
    <property type="nucleotide sequence ID" value="NZ_JAUBDJ010000011.1"/>
</dbReference>
<evidence type="ECO:0000256" key="1">
    <source>
        <dbReference type="ARBA" id="ARBA00004141"/>
    </source>
</evidence>
<dbReference type="AlphaFoldDB" id="A0AAW9ADL9"/>
<feature type="transmembrane region" description="Helical" evidence="5">
    <location>
        <begin position="185"/>
        <end position="206"/>
    </location>
</feature>
<keyword evidence="4 5" id="KW-0472">Membrane</keyword>
<reference evidence="7 8" key="1">
    <citation type="submission" date="2023-06" db="EMBL/GenBank/DDBJ databases">
        <title>Sporosarcina sp. nov., isolated from Korean traditional fermented seafood 'Jeotgal'.</title>
        <authorList>
            <person name="Yang A.I."/>
            <person name="Shin N.-R."/>
        </authorList>
    </citation>
    <scope>NUCLEOTIDE SEQUENCE [LARGE SCALE GENOMIC DNA]</scope>
    <source>
        <strain evidence="7 8">KCTC43456</strain>
    </source>
</reference>
<proteinExistence type="predicted"/>
<sequence>MRNSFKVAKWEIKRNMTNKSFVISLFLTPIAFLLFMLIPQLLNGNESKEVVDVFILDELGVANEIDRLVKSEQLNWIVQITNINESDMGQQVIREENVVYIPFTEKALDEGAIQVYKSKDVSDSFLYEAIVLEGPLRQLQLARLDLSEDQKSVIAKGISVQKAEWQDNGREMGVVEGGDNSLKRAIPGLFAAIILLSSVITGMMIFTSASQEKKEKVAEVILSSVTPGELMQGKIIGYFVLGMTQVAVWLAIGLPVFVWKSELPIIEYLFVPQLLLLVLFAIAGYLLFAAIFVAIGATVEDMTTTGNFQGIVMMLPFLPLVFIGPIFGDPSGIIAKVGSFIPFTSPAVWIMRLSLVEEWPWMEISISVVILLATVWLMMKAAGKVFEIGMLMHGKNATPKEIWKWLWI</sequence>
<evidence type="ECO:0000256" key="5">
    <source>
        <dbReference type="SAM" id="Phobius"/>
    </source>
</evidence>
<feature type="domain" description="ABC-2 type transporter transmembrane" evidence="6">
    <location>
        <begin position="19"/>
        <end position="379"/>
    </location>
</feature>
<evidence type="ECO:0000313" key="8">
    <source>
        <dbReference type="Proteomes" id="UP001271648"/>
    </source>
</evidence>
<organism evidence="7 8">
    <name type="scientific">Sporosarcina thermotolerans</name>
    <dbReference type="NCBI Taxonomy" id="633404"/>
    <lineage>
        <taxon>Bacteria</taxon>
        <taxon>Bacillati</taxon>
        <taxon>Bacillota</taxon>
        <taxon>Bacilli</taxon>
        <taxon>Bacillales</taxon>
        <taxon>Caryophanaceae</taxon>
        <taxon>Sporosarcina</taxon>
    </lineage>
</organism>
<comment type="caution">
    <text evidence="7">The sequence shown here is derived from an EMBL/GenBank/DDBJ whole genome shotgun (WGS) entry which is preliminary data.</text>
</comment>